<protein>
    <submittedName>
        <fullName evidence="2">Uncharacterized protein</fullName>
    </submittedName>
</protein>
<proteinExistence type="predicted"/>
<feature type="compositionally biased region" description="Pro residues" evidence="1">
    <location>
        <begin position="222"/>
        <end position="232"/>
    </location>
</feature>
<reference evidence="2 3" key="1">
    <citation type="journal article" date="2013" name="PLoS Genet.">
        <title>The genome and development-dependent transcriptomes of Pyronema confluens: a window into fungal evolution.</title>
        <authorList>
            <person name="Traeger S."/>
            <person name="Altegoer F."/>
            <person name="Freitag M."/>
            <person name="Gabaldon T."/>
            <person name="Kempken F."/>
            <person name="Kumar A."/>
            <person name="Marcet-Houben M."/>
            <person name="Poggeler S."/>
            <person name="Stajich J.E."/>
            <person name="Nowrousian M."/>
        </authorList>
    </citation>
    <scope>NUCLEOTIDE SEQUENCE [LARGE SCALE GENOMIC DNA]</scope>
    <source>
        <strain evidence="3">CBS 100304</strain>
        <tissue evidence="2">Vegetative mycelium</tissue>
    </source>
</reference>
<evidence type="ECO:0000313" key="3">
    <source>
        <dbReference type="Proteomes" id="UP000018144"/>
    </source>
</evidence>
<accession>U4LKT2</accession>
<keyword evidence="3" id="KW-1185">Reference proteome</keyword>
<name>U4LKT2_PYROM</name>
<feature type="region of interest" description="Disordered" evidence="1">
    <location>
        <begin position="375"/>
        <end position="404"/>
    </location>
</feature>
<dbReference type="EMBL" id="HF935395">
    <property type="protein sequence ID" value="CCX29970.1"/>
    <property type="molecule type" value="Genomic_DNA"/>
</dbReference>
<organism evidence="2 3">
    <name type="scientific">Pyronema omphalodes (strain CBS 100304)</name>
    <name type="common">Pyronema confluens</name>
    <dbReference type="NCBI Taxonomy" id="1076935"/>
    <lineage>
        <taxon>Eukaryota</taxon>
        <taxon>Fungi</taxon>
        <taxon>Dikarya</taxon>
        <taxon>Ascomycota</taxon>
        <taxon>Pezizomycotina</taxon>
        <taxon>Pezizomycetes</taxon>
        <taxon>Pezizales</taxon>
        <taxon>Pyronemataceae</taxon>
        <taxon>Pyronema</taxon>
    </lineage>
</organism>
<feature type="compositionally biased region" description="Basic and acidic residues" evidence="1">
    <location>
        <begin position="389"/>
        <end position="398"/>
    </location>
</feature>
<feature type="compositionally biased region" description="Low complexity" evidence="1">
    <location>
        <begin position="291"/>
        <end position="302"/>
    </location>
</feature>
<feature type="compositionally biased region" description="Polar residues" evidence="1">
    <location>
        <begin position="264"/>
        <end position="289"/>
    </location>
</feature>
<dbReference type="Proteomes" id="UP000018144">
    <property type="component" value="Unassembled WGS sequence"/>
</dbReference>
<feature type="region of interest" description="Disordered" evidence="1">
    <location>
        <begin position="184"/>
        <end position="352"/>
    </location>
</feature>
<evidence type="ECO:0000313" key="2">
    <source>
        <dbReference type="EMBL" id="CCX29970.1"/>
    </source>
</evidence>
<dbReference type="OrthoDB" id="5407400at2759"/>
<sequence length="448" mass="49328">MLRSPSPTNHDLTSNSFLEQPVEDLVLLHSVNSLLALVSLPTLHNILDATPYLLILLYEALSPPKRVPFVKRKHSNADFGTRLRNLKLLVGTIAHDEDLHLSRNASRRLAELDLAGFCEKDTDATRSLLTLMVEVLDSLRPQQTKLLEQSVRGGLNQVLRETRPEGVPEELLDEISAGIADLLPQSGPKLAAPGEDSDEDSADDNGSESSWAAPQYRHMQLPIPPTLLPLPPSRTASPASHAVQDEVDESDISLLPLPPSPPSKSQYLSMKGSSFLSRRSESIPTSGTTLRPPRSIPGSSPGSRRHSLMSRSPKPTKKLLGTSTAGSGDETDRTSQMSVSPASWGADSDYTAQLRRKRDEALERLRLAEERFQRQVDKKATAAPVNDYDDSHKSEHTWRSSRSGSIIGYGDVEEELDAVQQDGTVQVEKLEELVKTLLVRRGYRVSRQ</sequence>
<evidence type="ECO:0000256" key="1">
    <source>
        <dbReference type="SAM" id="MobiDB-lite"/>
    </source>
</evidence>
<gene>
    <name evidence="2" type="ORF">PCON_07789</name>
</gene>
<dbReference type="AlphaFoldDB" id="U4LKT2"/>
<feature type="compositionally biased region" description="Acidic residues" evidence="1">
    <location>
        <begin position="195"/>
        <end position="206"/>
    </location>
</feature>